<keyword evidence="4" id="KW-1185">Reference proteome</keyword>
<organism evidence="3 4">
    <name type="scientific">Comamonas terrae</name>
    <dbReference type="NCBI Taxonomy" id="673548"/>
    <lineage>
        <taxon>Bacteria</taxon>
        <taxon>Pseudomonadati</taxon>
        <taxon>Pseudomonadota</taxon>
        <taxon>Betaproteobacteria</taxon>
        <taxon>Burkholderiales</taxon>
        <taxon>Comamonadaceae</taxon>
        <taxon>Comamonas</taxon>
    </lineage>
</organism>
<keyword evidence="2" id="KW-0732">Signal</keyword>
<dbReference type="InterPro" id="IPR022053">
    <property type="entry name" value="DUF3613"/>
</dbReference>
<accession>A0ABW5UL75</accession>
<dbReference type="RefSeq" id="WP_157082211.1">
    <property type="nucleotide sequence ID" value="NZ_BCNT01000023.1"/>
</dbReference>
<feature type="chain" id="PRO_5045733651" evidence="2">
    <location>
        <begin position="28"/>
        <end position="137"/>
    </location>
</feature>
<gene>
    <name evidence="3" type="ORF">ACFSW6_09570</name>
</gene>
<evidence type="ECO:0000313" key="4">
    <source>
        <dbReference type="Proteomes" id="UP001597463"/>
    </source>
</evidence>
<name>A0ABW5UL75_9BURK</name>
<feature type="region of interest" description="Disordered" evidence="1">
    <location>
        <begin position="30"/>
        <end position="80"/>
    </location>
</feature>
<evidence type="ECO:0000313" key="3">
    <source>
        <dbReference type="EMBL" id="MFD2754337.1"/>
    </source>
</evidence>
<sequence length="137" mass="14795">MPRPFAFPSTRLHPLLLSMLLASAATAASAQTQEATERTVASVQADVVPTPIPEGSSHHASAPAPTAASDHREAHAQPLHRIAIGSATQRLFEMQSTLPGLRPRHIDGEQASRSYQRYLKSFETTIPEQYETGVSAK</sequence>
<feature type="compositionally biased region" description="Low complexity" evidence="1">
    <location>
        <begin position="58"/>
        <end position="68"/>
    </location>
</feature>
<reference evidence="4" key="1">
    <citation type="journal article" date="2019" name="Int. J. Syst. Evol. Microbiol.">
        <title>The Global Catalogue of Microorganisms (GCM) 10K type strain sequencing project: providing services to taxonomists for standard genome sequencing and annotation.</title>
        <authorList>
            <consortium name="The Broad Institute Genomics Platform"/>
            <consortium name="The Broad Institute Genome Sequencing Center for Infectious Disease"/>
            <person name="Wu L."/>
            <person name="Ma J."/>
        </authorList>
    </citation>
    <scope>NUCLEOTIDE SEQUENCE [LARGE SCALE GENOMIC DNA]</scope>
    <source>
        <strain evidence="4">TISTR 1906</strain>
    </source>
</reference>
<dbReference type="Proteomes" id="UP001597463">
    <property type="component" value="Unassembled WGS sequence"/>
</dbReference>
<evidence type="ECO:0000256" key="1">
    <source>
        <dbReference type="SAM" id="MobiDB-lite"/>
    </source>
</evidence>
<proteinExistence type="predicted"/>
<dbReference type="EMBL" id="JBHUMV010000004">
    <property type="protein sequence ID" value="MFD2754337.1"/>
    <property type="molecule type" value="Genomic_DNA"/>
</dbReference>
<feature type="signal peptide" evidence="2">
    <location>
        <begin position="1"/>
        <end position="27"/>
    </location>
</feature>
<protein>
    <submittedName>
        <fullName evidence="3">DUF3613 domain-containing protein</fullName>
    </submittedName>
</protein>
<comment type="caution">
    <text evidence="3">The sequence shown here is derived from an EMBL/GenBank/DDBJ whole genome shotgun (WGS) entry which is preliminary data.</text>
</comment>
<dbReference type="Pfam" id="PF12266">
    <property type="entry name" value="DUF3613"/>
    <property type="match status" value="1"/>
</dbReference>
<evidence type="ECO:0000256" key="2">
    <source>
        <dbReference type="SAM" id="SignalP"/>
    </source>
</evidence>